<dbReference type="PRINTS" id="PR00469">
    <property type="entry name" value="PNDRDTASEII"/>
</dbReference>
<reference evidence="5 6" key="1">
    <citation type="journal article" date="2015" name="Genome Announc.">
        <title>Complete Genome Sequencing of Protease-Producing Novel Arthrobacter sp. Strain IHBB 11108 Using PacBio Single-Molecule Real-Time Sequencing Technology.</title>
        <authorList>
            <person name="Kiran S."/>
            <person name="Swarnkar M.K."/>
            <person name="Pal M."/>
            <person name="Thakur R."/>
            <person name="Tewari R."/>
            <person name="Singh A.K."/>
            <person name="Gulati A."/>
        </authorList>
    </citation>
    <scope>NUCLEOTIDE SEQUENCE [LARGE SCALE GENOMIC DNA]</scope>
    <source>
        <strain evidence="5 6">IHBB 11108</strain>
    </source>
</reference>
<dbReference type="GO" id="GO:0004791">
    <property type="term" value="F:thioredoxin-disulfide reductase (NADPH) activity"/>
    <property type="evidence" value="ECO:0007669"/>
    <property type="project" value="UniProtKB-EC"/>
</dbReference>
<dbReference type="PATRIC" id="fig|1618207.4.peg.2052"/>
<feature type="domain" description="FAD/NAD(P)-binding" evidence="4">
    <location>
        <begin position="8"/>
        <end position="293"/>
    </location>
</feature>
<dbReference type="STRING" id="1618207.UM93_10100"/>
<accession>A0A0D4BZB6</accession>
<dbReference type="SUPFAM" id="SSF51905">
    <property type="entry name" value="FAD/NAD(P)-binding domain"/>
    <property type="match status" value="1"/>
</dbReference>
<dbReference type="InterPro" id="IPR023753">
    <property type="entry name" value="FAD/NAD-binding_dom"/>
</dbReference>
<keyword evidence="6" id="KW-1185">Reference proteome</keyword>
<evidence type="ECO:0000256" key="3">
    <source>
        <dbReference type="ARBA" id="ARBA00048132"/>
    </source>
</evidence>
<gene>
    <name evidence="5" type="ORF">UM93_10100</name>
</gene>
<evidence type="ECO:0000256" key="1">
    <source>
        <dbReference type="ARBA" id="ARBA00022630"/>
    </source>
</evidence>
<dbReference type="PANTHER" id="PTHR48105">
    <property type="entry name" value="THIOREDOXIN REDUCTASE 1-RELATED-RELATED"/>
    <property type="match status" value="1"/>
</dbReference>
<dbReference type="OrthoDB" id="9786503at2"/>
<proteinExistence type="predicted"/>
<evidence type="ECO:0000256" key="2">
    <source>
        <dbReference type="ARBA" id="ARBA00023002"/>
    </source>
</evidence>
<organism evidence="5 6">
    <name type="scientific">Psychromicrobium lacuslunae</name>
    <dbReference type="NCBI Taxonomy" id="1618207"/>
    <lineage>
        <taxon>Bacteria</taxon>
        <taxon>Bacillati</taxon>
        <taxon>Actinomycetota</taxon>
        <taxon>Actinomycetes</taxon>
        <taxon>Micrococcales</taxon>
        <taxon>Micrococcaceae</taxon>
        <taxon>Psychromicrobium</taxon>
    </lineage>
</organism>
<dbReference type="Proteomes" id="UP000061839">
    <property type="component" value="Chromosome"/>
</dbReference>
<dbReference type="RefSeq" id="WP_045075381.1">
    <property type="nucleotide sequence ID" value="NZ_CP011005.1"/>
</dbReference>
<sequence length="309" mass="32341">MNQKSNFDAVIVGAGLAGLSAAMVAARIRLRVAVVDAGEPRNAAAEHSQGFITRDGESPAELLRTARAEVADYGVQLVSDSVQSGTRVESGFELKLASGTALSASQLVVATGIRDVLPELPGLRELWARDAIICPFCHGWEARDSATVLWAGTAMDLHKALIVSQLTGNLTVLLEQAVLDAEEQQLTTLRNRGVRVLVAEASALQSKKDSQGRPRLSGVALAGGEVLAADTFYLSGQMQPRDELLLSLGARTKQTPFGPFVEVDASGLSSVPGLWAAGNVVDPGAQLIHAASQGYRVGAAVAMAHISRG</sequence>
<dbReference type="EMBL" id="CP011005">
    <property type="protein sequence ID" value="AJT41782.1"/>
    <property type="molecule type" value="Genomic_DNA"/>
</dbReference>
<dbReference type="InterPro" id="IPR036188">
    <property type="entry name" value="FAD/NAD-bd_sf"/>
</dbReference>
<dbReference type="KEGG" id="ari:UM93_10100"/>
<evidence type="ECO:0000259" key="4">
    <source>
        <dbReference type="Pfam" id="PF07992"/>
    </source>
</evidence>
<dbReference type="Gene3D" id="3.50.50.60">
    <property type="entry name" value="FAD/NAD(P)-binding domain"/>
    <property type="match status" value="2"/>
</dbReference>
<dbReference type="Pfam" id="PF07992">
    <property type="entry name" value="Pyr_redox_2"/>
    <property type="match status" value="1"/>
</dbReference>
<evidence type="ECO:0000313" key="6">
    <source>
        <dbReference type="Proteomes" id="UP000061839"/>
    </source>
</evidence>
<dbReference type="PRINTS" id="PR00368">
    <property type="entry name" value="FADPNR"/>
</dbReference>
<dbReference type="HOGENOM" id="CLU_031864_5_0_11"/>
<keyword evidence="1" id="KW-0285">Flavoprotein</keyword>
<keyword evidence="2" id="KW-0560">Oxidoreductase</keyword>
<dbReference type="InterPro" id="IPR050097">
    <property type="entry name" value="Ferredoxin-NADP_redctase_2"/>
</dbReference>
<name>A0A0D4BZB6_9MICC</name>
<evidence type="ECO:0000313" key="5">
    <source>
        <dbReference type="EMBL" id="AJT41782.1"/>
    </source>
</evidence>
<comment type="catalytic activity">
    <reaction evidence="3">
        <text>[thioredoxin]-dithiol + NADP(+) = [thioredoxin]-disulfide + NADPH + H(+)</text>
        <dbReference type="Rhea" id="RHEA:20345"/>
        <dbReference type="Rhea" id="RHEA-COMP:10698"/>
        <dbReference type="Rhea" id="RHEA-COMP:10700"/>
        <dbReference type="ChEBI" id="CHEBI:15378"/>
        <dbReference type="ChEBI" id="CHEBI:29950"/>
        <dbReference type="ChEBI" id="CHEBI:50058"/>
        <dbReference type="ChEBI" id="CHEBI:57783"/>
        <dbReference type="ChEBI" id="CHEBI:58349"/>
        <dbReference type="EC" id="1.8.1.9"/>
    </reaction>
</comment>
<protein>
    <recommendedName>
        <fullName evidence="4">FAD/NAD(P)-binding domain-containing protein</fullName>
    </recommendedName>
</protein>
<dbReference type="AlphaFoldDB" id="A0A0D4BZB6"/>